<evidence type="ECO:0000256" key="10">
    <source>
        <dbReference type="ARBA" id="ARBA00023004"/>
    </source>
</evidence>
<dbReference type="PANTHER" id="PTHR43141">
    <property type="entry name" value="CYTOCHROME BD2 SUBUNIT II"/>
    <property type="match status" value="1"/>
</dbReference>
<keyword evidence="4" id="KW-1003">Cell membrane</keyword>
<dbReference type="GO" id="GO:0005886">
    <property type="term" value="C:plasma membrane"/>
    <property type="evidence" value="ECO:0007669"/>
    <property type="project" value="UniProtKB-SubCell"/>
</dbReference>
<keyword evidence="10" id="KW-0408">Iron</keyword>
<dbReference type="PIRSF" id="PIRSF000267">
    <property type="entry name" value="Cyt_oxidse_sub2"/>
    <property type="match status" value="1"/>
</dbReference>
<evidence type="ECO:0000256" key="11">
    <source>
        <dbReference type="ARBA" id="ARBA00023136"/>
    </source>
</evidence>
<keyword evidence="5" id="KW-0349">Heme</keyword>
<organism evidence="13 14">
    <name type="scientific">Paracoccus zhejiangensis</name>
    <dbReference type="NCBI Taxonomy" id="1077935"/>
    <lineage>
        <taxon>Bacteria</taxon>
        <taxon>Pseudomonadati</taxon>
        <taxon>Pseudomonadota</taxon>
        <taxon>Alphaproteobacteria</taxon>
        <taxon>Rhodobacterales</taxon>
        <taxon>Paracoccaceae</taxon>
        <taxon>Paracoccus</taxon>
    </lineage>
</organism>
<evidence type="ECO:0000256" key="3">
    <source>
        <dbReference type="ARBA" id="ARBA00022448"/>
    </source>
</evidence>
<dbReference type="RefSeq" id="WP_101752058.1">
    <property type="nucleotide sequence ID" value="NZ_CP025430.1"/>
</dbReference>
<feature type="transmembrane region" description="Helical" evidence="12">
    <location>
        <begin position="344"/>
        <end position="368"/>
    </location>
</feature>
<keyword evidence="11 12" id="KW-0472">Membrane</keyword>
<gene>
    <name evidence="13" type="primary">cydB</name>
    <name evidence="13" type="ORF">CX676_07430</name>
</gene>
<keyword evidence="9 12" id="KW-1133">Transmembrane helix</keyword>
<dbReference type="NCBIfam" id="TIGR00203">
    <property type="entry name" value="cydB"/>
    <property type="match status" value="1"/>
</dbReference>
<feature type="transmembrane region" description="Helical" evidence="12">
    <location>
        <begin position="212"/>
        <end position="233"/>
    </location>
</feature>
<keyword evidence="14" id="KW-1185">Reference proteome</keyword>
<keyword evidence="7" id="KW-0479">Metal-binding</keyword>
<evidence type="ECO:0000256" key="4">
    <source>
        <dbReference type="ARBA" id="ARBA00022475"/>
    </source>
</evidence>
<evidence type="ECO:0000256" key="6">
    <source>
        <dbReference type="ARBA" id="ARBA00022692"/>
    </source>
</evidence>
<dbReference type="GO" id="GO:0019646">
    <property type="term" value="P:aerobic electron transport chain"/>
    <property type="evidence" value="ECO:0007669"/>
    <property type="project" value="TreeGrafter"/>
</dbReference>
<evidence type="ECO:0000256" key="8">
    <source>
        <dbReference type="ARBA" id="ARBA00022982"/>
    </source>
</evidence>
<feature type="transmembrane region" description="Helical" evidence="12">
    <location>
        <begin position="272"/>
        <end position="291"/>
    </location>
</feature>
<name>A0A2H5EXL0_9RHOB</name>
<evidence type="ECO:0000256" key="12">
    <source>
        <dbReference type="SAM" id="Phobius"/>
    </source>
</evidence>
<dbReference type="AlphaFoldDB" id="A0A2H5EXL0"/>
<dbReference type="GO" id="GO:0016682">
    <property type="term" value="F:oxidoreductase activity, acting on diphenols and related substances as donors, oxygen as acceptor"/>
    <property type="evidence" value="ECO:0007669"/>
    <property type="project" value="TreeGrafter"/>
</dbReference>
<dbReference type="InterPro" id="IPR003317">
    <property type="entry name" value="Cyt-d_oxidase_su2"/>
</dbReference>
<dbReference type="EMBL" id="CP025430">
    <property type="protein sequence ID" value="AUH64017.1"/>
    <property type="molecule type" value="Genomic_DNA"/>
</dbReference>
<reference evidence="13 14" key="1">
    <citation type="journal article" date="2013" name="Antonie Van Leeuwenhoek">
        <title>Paracoccus zhejiangensis sp. nov., isolated from activated sludge in wastewater-treatment system.</title>
        <authorList>
            <person name="Wu Z.G."/>
            <person name="Zhang D.F."/>
            <person name="Liu Y.L."/>
            <person name="Wang F."/>
            <person name="Jiang X."/>
            <person name="Li C."/>
            <person name="Li S.P."/>
            <person name="Hong Q."/>
            <person name="Li W.J."/>
        </authorList>
    </citation>
    <scope>NUCLEOTIDE SEQUENCE [LARGE SCALE GENOMIC DNA]</scope>
    <source>
        <strain evidence="13 14">J6</strain>
    </source>
</reference>
<dbReference type="PANTHER" id="PTHR43141:SF5">
    <property type="entry name" value="CYTOCHROME BD-I UBIQUINOL OXIDASE SUBUNIT 2"/>
    <property type="match status" value="1"/>
</dbReference>
<evidence type="ECO:0000256" key="1">
    <source>
        <dbReference type="ARBA" id="ARBA00004651"/>
    </source>
</evidence>
<keyword evidence="3" id="KW-0813">Transport</keyword>
<comment type="similarity">
    <text evidence="2">Belongs to the cytochrome ubiquinol oxidase subunit 2 family.</text>
</comment>
<evidence type="ECO:0000256" key="9">
    <source>
        <dbReference type="ARBA" id="ARBA00022989"/>
    </source>
</evidence>
<dbReference type="KEGG" id="pzh:CX676_07430"/>
<dbReference type="GO" id="GO:0070069">
    <property type="term" value="C:cytochrome complex"/>
    <property type="evidence" value="ECO:0007669"/>
    <property type="project" value="TreeGrafter"/>
</dbReference>
<feature type="transmembrane region" description="Helical" evidence="12">
    <location>
        <begin position="170"/>
        <end position="191"/>
    </location>
</feature>
<dbReference type="GO" id="GO:0046872">
    <property type="term" value="F:metal ion binding"/>
    <property type="evidence" value="ECO:0007669"/>
    <property type="project" value="UniProtKB-KW"/>
</dbReference>
<feature type="transmembrane region" description="Helical" evidence="12">
    <location>
        <begin position="303"/>
        <end position="324"/>
    </location>
</feature>
<proteinExistence type="inferred from homology"/>
<dbReference type="OrthoDB" id="9776710at2"/>
<dbReference type="Proteomes" id="UP000234530">
    <property type="component" value="Chromosome"/>
</dbReference>
<comment type="subcellular location">
    <subcellularLocation>
        <location evidence="1">Cell membrane</location>
        <topology evidence="1">Multi-pass membrane protein</topology>
    </subcellularLocation>
</comment>
<evidence type="ECO:0000256" key="2">
    <source>
        <dbReference type="ARBA" id="ARBA00007543"/>
    </source>
</evidence>
<accession>A0A2H5EXL0</accession>
<dbReference type="Pfam" id="PF02322">
    <property type="entry name" value="Cyt_bd_oxida_II"/>
    <property type="match status" value="1"/>
</dbReference>
<keyword evidence="8" id="KW-0249">Electron transport</keyword>
<sequence length="388" mass="42767">MIMHELISFEILRVIWWLLIGLMLIAFALTDGFDMGVGALLPFVAKDDLERRIVINTVGPVWEGNQVWFVLGGGSIFAAWPPLYAISFSGFYLAMFLILAALIFRPVAFKYRSKRDDPRWRAMWDRALFLSGTVPPLLFGVAVGNVLLGVPFHLTDDLHAVYEAGPFMKLFGLLRPFAILCGVVSVAMMVMHGAGWLVLKTEGAIQARARDYGAKAAVVVLAGYALAGLWMAFGVDGFAFVTEPPHDGPSNPLVSEVVHQGSWFAAYATRPWIIIAPIMGFVGAGMAMRALRNTRDELSPLMWSKMAIVGMISSVGLVMFPFILPSNTNPNSSLTVWDASSSHLTLFVMLICALIFLPLILLYTAWVYRTLWGKVTKADVTDPDTHSY</sequence>
<feature type="transmembrane region" description="Helical" evidence="12">
    <location>
        <begin position="83"/>
        <end position="107"/>
    </location>
</feature>
<dbReference type="GO" id="GO:0009055">
    <property type="term" value="F:electron transfer activity"/>
    <property type="evidence" value="ECO:0007669"/>
    <property type="project" value="TreeGrafter"/>
</dbReference>
<evidence type="ECO:0000256" key="7">
    <source>
        <dbReference type="ARBA" id="ARBA00022723"/>
    </source>
</evidence>
<protein>
    <submittedName>
        <fullName evidence="13">Cytochrome d ubiquinol oxidase subunit II</fullName>
    </submittedName>
</protein>
<evidence type="ECO:0000313" key="14">
    <source>
        <dbReference type="Proteomes" id="UP000234530"/>
    </source>
</evidence>
<keyword evidence="6 12" id="KW-0812">Transmembrane</keyword>
<feature type="transmembrane region" description="Helical" evidence="12">
    <location>
        <begin position="12"/>
        <end position="30"/>
    </location>
</feature>
<feature type="transmembrane region" description="Helical" evidence="12">
    <location>
        <begin position="128"/>
        <end position="150"/>
    </location>
</feature>
<evidence type="ECO:0000256" key="5">
    <source>
        <dbReference type="ARBA" id="ARBA00022617"/>
    </source>
</evidence>
<evidence type="ECO:0000313" key="13">
    <source>
        <dbReference type="EMBL" id="AUH64017.1"/>
    </source>
</evidence>